<dbReference type="EMBL" id="BGPR01017648">
    <property type="protein sequence ID" value="GBN76805.1"/>
    <property type="molecule type" value="Genomic_DNA"/>
</dbReference>
<name>A0A4Y2RPG9_ARAVE</name>
<protein>
    <submittedName>
        <fullName evidence="1">Uncharacterized protein</fullName>
    </submittedName>
</protein>
<evidence type="ECO:0000313" key="1">
    <source>
        <dbReference type="EMBL" id="GBN76805.1"/>
    </source>
</evidence>
<comment type="caution">
    <text evidence="1">The sequence shown here is derived from an EMBL/GenBank/DDBJ whole genome shotgun (WGS) entry which is preliminary data.</text>
</comment>
<proteinExistence type="predicted"/>
<accession>A0A4Y2RPG9</accession>
<sequence>MPREKIEKELYYCTFNAGGINLRPTGFSPQGVSAWSKLKNLGRTLLFENDGVRERKETYDRKDIDVFPCAELRRDSSIDWDHNSQDCSLNIKSTAWVKSDLTLIVPLNCQRISPNWAETYSCWAEFGPWKTEIYLRQKKKRSGVDFSICNHFRLDSDYSIVSSAGSSNGQK</sequence>
<evidence type="ECO:0000313" key="2">
    <source>
        <dbReference type="Proteomes" id="UP000499080"/>
    </source>
</evidence>
<gene>
    <name evidence="1" type="ORF">AVEN_48508_1</name>
</gene>
<dbReference type="AlphaFoldDB" id="A0A4Y2RPG9"/>
<dbReference type="Proteomes" id="UP000499080">
    <property type="component" value="Unassembled WGS sequence"/>
</dbReference>
<keyword evidence="2" id="KW-1185">Reference proteome</keyword>
<reference evidence="1 2" key="1">
    <citation type="journal article" date="2019" name="Sci. Rep.">
        <title>Orb-weaving spider Araneus ventricosus genome elucidates the spidroin gene catalogue.</title>
        <authorList>
            <person name="Kono N."/>
            <person name="Nakamura H."/>
            <person name="Ohtoshi R."/>
            <person name="Moran D.A.P."/>
            <person name="Shinohara A."/>
            <person name="Yoshida Y."/>
            <person name="Fujiwara M."/>
            <person name="Mori M."/>
            <person name="Tomita M."/>
            <person name="Arakawa K."/>
        </authorList>
    </citation>
    <scope>NUCLEOTIDE SEQUENCE [LARGE SCALE GENOMIC DNA]</scope>
</reference>
<organism evidence="1 2">
    <name type="scientific">Araneus ventricosus</name>
    <name type="common">Orbweaver spider</name>
    <name type="synonym">Epeira ventricosa</name>
    <dbReference type="NCBI Taxonomy" id="182803"/>
    <lineage>
        <taxon>Eukaryota</taxon>
        <taxon>Metazoa</taxon>
        <taxon>Ecdysozoa</taxon>
        <taxon>Arthropoda</taxon>
        <taxon>Chelicerata</taxon>
        <taxon>Arachnida</taxon>
        <taxon>Araneae</taxon>
        <taxon>Araneomorphae</taxon>
        <taxon>Entelegynae</taxon>
        <taxon>Araneoidea</taxon>
        <taxon>Araneidae</taxon>
        <taxon>Araneus</taxon>
    </lineage>
</organism>